<dbReference type="Proteomes" id="UP000325313">
    <property type="component" value="Unassembled WGS sequence"/>
</dbReference>
<organism evidence="1 3">
    <name type="scientific">Puccinia graminis f. sp. tritici</name>
    <dbReference type="NCBI Taxonomy" id="56615"/>
    <lineage>
        <taxon>Eukaryota</taxon>
        <taxon>Fungi</taxon>
        <taxon>Dikarya</taxon>
        <taxon>Basidiomycota</taxon>
        <taxon>Pucciniomycotina</taxon>
        <taxon>Pucciniomycetes</taxon>
        <taxon>Pucciniales</taxon>
        <taxon>Pucciniaceae</taxon>
        <taxon>Puccinia</taxon>
    </lineage>
</organism>
<gene>
    <name evidence="1" type="ORF">PGT21_024621</name>
    <name evidence="2" type="ORF">PGTUg99_021468</name>
</gene>
<dbReference type="AlphaFoldDB" id="A0A5B0LL50"/>
<keyword evidence="3" id="KW-1185">Reference proteome</keyword>
<reference evidence="3 4" key="1">
    <citation type="submission" date="2019-05" db="EMBL/GenBank/DDBJ databases">
        <title>Emergence of the Ug99 lineage of the wheat stem rust pathogen through somatic hybridization.</title>
        <authorList>
            <person name="Li F."/>
            <person name="Upadhyaya N.M."/>
            <person name="Sperschneider J."/>
            <person name="Matny O."/>
            <person name="Nguyen-Phuc H."/>
            <person name="Mago R."/>
            <person name="Raley C."/>
            <person name="Miller M.E."/>
            <person name="Silverstein K.A.T."/>
            <person name="Henningsen E."/>
            <person name="Hirsch C.D."/>
            <person name="Visser B."/>
            <person name="Pretorius Z.A."/>
            <person name="Steffenson B.J."/>
            <person name="Schwessinger B."/>
            <person name="Dodds P.N."/>
            <person name="Figueroa M."/>
        </authorList>
    </citation>
    <scope>NUCLEOTIDE SEQUENCE [LARGE SCALE GENOMIC DNA]</scope>
    <source>
        <strain evidence="1">21-0</strain>
        <strain evidence="2 4">Ug99</strain>
    </source>
</reference>
<evidence type="ECO:0000313" key="3">
    <source>
        <dbReference type="Proteomes" id="UP000324748"/>
    </source>
</evidence>
<name>A0A5B0LL50_PUCGR</name>
<evidence type="ECO:0000313" key="2">
    <source>
        <dbReference type="EMBL" id="KAA1112504.1"/>
    </source>
</evidence>
<comment type="caution">
    <text evidence="1">The sequence shown here is derived from an EMBL/GenBank/DDBJ whole genome shotgun (WGS) entry which is preliminary data.</text>
</comment>
<evidence type="ECO:0000313" key="1">
    <source>
        <dbReference type="EMBL" id="KAA1065091.1"/>
    </source>
</evidence>
<sequence length="106" mass="11529">MLSLVAASPRTGLSYLHVYYKGGLTENGPKAAKYNPLSYLGAHKCTVVFDSTVYCGECEHVKPPSVVERPHKTNSLMSTIQTGSKLAKCCCVFETGAWEGRERQGS</sequence>
<proteinExistence type="predicted"/>
<dbReference type="EMBL" id="VDEP01000277">
    <property type="protein sequence ID" value="KAA1112504.1"/>
    <property type="molecule type" value="Genomic_DNA"/>
</dbReference>
<protein>
    <submittedName>
        <fullName evidence="1">Uncharacterized protein</fullName>
    </submittedName>
</protein>
<evidence type="ECO:0000313" key="4">
    <source>
        <dbReference type="Proteomes" id="UP000325313"/>
    </source>
</evidence>
<dbReference type="EMBL" id="VSWC01000197">
    <property type="protein sequence ID" value="KAA1065091.1"/>
    <property type="molecule type" value="Genomic_DNA"/>
</dbReference>
<dbReference type="Proteomes" id="UP000324748">
    <property type="component" value="Unassembled WGS sequence"/>
</dbReference>
<accession>A0A5B0LL50</accession>